<feature type="domain" description="UBP24/USP9X/USP9Y ubiquitin-like" evidence="5">
    <location>
        <begin position="258"/>
        <end position="344"/>
    </location>
</feature>
<keyword evidence="3" id="KW-0378">Hydrolase</keyword>
<dbReference type="Pfam" id="PF22900">
    <property type="entry name" value="UCH_UBL1"/>
    <property type="match status" value="1"/>
</dbReference>
<feature type="compositionally biased region" description="Low complexity" evidence="4">
    <location>
        <begin position="346"/>
        <end position="366"/>
    </location>
</feature>
<protein>
    <recommendedName>
        <fullName evidence="9">Ubiquitin specific peptidase 9 X-linked</fullName>
    </recommendedName>
</protein>
<dbReference type="InterPro" id="IPR056850">
    <property type="entry name" value="ARM_UBP34_24_USP9X_Y"/>
</dbReference>
<dbReference type="EMBL" id="JACASE010000019">
    <property type="protein sequence ID" value="KAF6394688.1"/>
    <property type="molecule type" value="Genomic_DNA"/>
</dbReference>
<reference evidence="7 8" key="1">
    <citation type="journal article" date="2020" name="Nature">
        <title>Six reference-quality genomes reveal evolution of bat adaptations.</title>
        <authorList>
            <person name="Jebb D."/>
            <person name="Huang Z."/>
            <person name="Pippel M."/>
            <person name="Hughes G.M."/>
            <person name="Lavrichenko K."/>
            <person name="Devanna P."/>
            <person name="Winkler S."/>
            <person name="Jermiin L.S."/>
            <person name="Skirmuntt E.C."/>
            <person name="Katzourakis A."/>
            <person name="Burkitt-Gray L."/>
            <person name="Ray D.A."/>
            <person name="Sullivan K.A.M."/>
            <person name="Roscito J.G."/>
            <person name="Kirilenko B.M."/>
            <person name="Davalos L.M."/>
            <person name="Corthals A.P."/>
            <person name="Power M.L."/>
            <person name="Jones G."/>
            <person name="Ransome R.D."/>
            <person name="Dechmann D.K.N."/>
            <person name="Locatelli A.G."/>
            <person name="Puechmaille S.J."/>
            <person name="Fedrigo O."/>
            <person name="Jarvis E.D."/>
            <person name="Hiller M."/>
            <person name="Vernes S.C."/>
            <person name="Myers E.W."/>
            <person name="Teeling E.C."/>
        </authorList>
    </citation>
    <scope>NUCLEOTIDE SEQUENCE [LARGE SCALE GENOMIC DNA]</scope>
    <source>
        <strain evidence="7">MRouAeg1</strain>
        <tissue evidence="7">Muscle</tissue>
    </source>
</reference>
<keyword evidence="1" id="KW-0645">Protease</keyword>
<evidence type="ECO:0000259" key="5">
    <source>
        <dbReference type="Pfam" id="PF22900"/>
    </source>
</evidence>
<keyword evidence="8" id="KW-1185">Reference proteome</keyword>
<dbReference type="InterPro" id="IPR055176">
    <property type="entry name" value="UBP24/USP9X/USP9Y_UBL"/>
</dbReference>
<evidence type="ECO:0000256" key="1">
    <source>
        <dbReference type="ARBA" id="ARBA00022670"/>
    </source>
</evidence>
<name>A0A7J8B7K6_ROUAE</name>
<evidence type="ECO:0000256" key="2">
    <source>
        <dbReference type="ARBA" id="ARBA00022786"/>
    </source>
</evidence>
<dbReference type="GO" id="GO:0006508">
    <property type="term" value="P:proteolysis"/>
    <property type="evidence" value="ECO:0007669"/>
    <property type="project" value="UniProtKB-KW"/>
</dbReference>
<feature type="region of interest" description="Disordered" evidence="4">
    <location>
        <begin position="344"/>
        <end position="369"/>
    </location>
</feature>
<evidence type="ECO:0000313" key="8">
    <source>
        <dbReference type="Proteomes" id="UP000593571"/>
    </source>
</evidence>
<dbReference type="GO" id="GO:0008233">
    <property type="term" value="F:peptidase activity"/>
    <property type="evidence" value="ECO:0007669"/>
    <property type="project" value="UniProtKB-KW"/>
</dbReference>
<accession>A0A7J8B7K6</accession>
<evidence type="ECO:0000256" key="4">
    <source>
        <dbReference type="SAM" id="MobiDB-lite"/>
    </source>
</evidence>
<evidence type="ECO:0008006" key="9">
    <source>
        <dbReference type="Google" id="ProtNLM"/>
    </source>
</evidence>
<gene>
    <name evidence="7" type="ORF">HJG63_010020</name>
</gene>
<evidence type="ECO:0000313" key="7">
    <source>
        <dbReference type="EMBL" id="KAF6394688.1"/>
    </source>
</evidence>
<comment type="caution">
    <text evidence="7">The sequence shown here is derived from an EMBL/GenBank/DDBJ whole genome shotgun (WGS) entry which is preliminary data.</text>
</comment>
<dbReference type="Pfam" id="PF25010">
    <property type="entry name" value="ARM_UBP24_USP9X-Y"/>
    <property type="match status" value="1"/>
</dbReference>
<dbReference type="Proteomes" id="UP000593571">
    <property type="component" value="Unassembled WGS sequence"/>
</dbReference>
<feature type="domain" description="UBP34/UBP24/USP9X/USP9Y-like ARM repeat region" evidence="6">
    <location>
        <begin position="1"/>
        <end position="125"/>
    </location>
</feature>
<evidence type="ECO:0000256" key="3">
    <source>
        <dbReference type="ARBA" id="ARBA00022801"/>
    </source>
</evidence>
<proteinExistence type="predicted"/>
<evidence type="ECO:0000259" key="6">
    <source>
        <dbReference type="Pfam" id="PF25010"/>
    </source>
</evidence>
<organism evidence="7 8">
    <name type="scientific">Rousettus aegyptiacus</name>
    <name type="common">Egyptian fruit bat</name>
    <name type="synonym">Pteropus aegyptiacus</name>
    <dbReference type="NCBI Taxonomy" id="9407"/>
    <lineage>
        <taxon>Eukaryota</taxon>
        <taxon>Metazoa</taxon>
        <taxon>Chordata</taxon>
        <taxon>Craniata</taxon>
        <taxon>Vertebrata</taxon>
        <taxon>Euteleostomi</taxon>
        <taxon>Mammalia</taxon>
        <taxon>Eutheria</taxon>
        <taxon>Laurasiatheria</taxon>
        <taxon>Chiroptera</taxon>
        <taxon>Yinpterochiroptera</taxon>
        <taxon>Pteropodoidea</taxon>
        <taxon>Pteropodidae</taxon>
        <taxon>Rousettinae</taxon>
        <taxon>Rousettus</taxon>
    </lineage>
</organism>
<dbReference type="AlphaFoldDB" id="A0A7J8B7K6"/>
<sequence>MNSMRPYARDHEDYDPQTMRLGSRYSHVQEVQERLNFLRFLLKDGQLWLCAPQAKQIWKCLAENAVYLCDREACFKWYSKLMGDEPDLDPDINKDFFESNVLQLDPSLLTENGMKCFERFFKAVNCREGKLVAKRRSYMMDDLELIGLDYLWKVVIQSNDDIANRAIDLLKEIYTNLGPRLQVNQAVIHEDFIQSCFDRLKVSYDTLYVLDGDNDSVNCARQEAIRMVRVLTVLREYINECDSDYHEERTILPMSRAFRGKHLSLIVRFPNHGRQVDDLDIWSHTNDTVGSVRRCIISRIKANVAHTKIELFVGGELIDSEDDRKLIGQLNLKDKSVITAKLTQVSSNMPSSPDSSSDSSAGSPGNHCNHYSHGPNPEVECCLPGVIMSLHPRYISFLWQVADLGSNLNMPPLRDGARVLMKLMPPDSTTVEKLRAICLDCAKLGENNLGPSLDSLFFGPSASRVLYLTEVVYALLMPAASPLADESSDFQFHFLKSGGLSLVLSMLTRNNFPPNTDMETRRGVYFNGLKIAKLLLTAVGYGHVQAVAEACQPVVDGTDPVTPVIIFCNL</sequence>
<keyword evidence="2" id="KW-0833">Ubl conjugation pathway</keyword>